<protein>
    <submittedName>
        <fullName evidence="2">Uncharacterized protein</fullName>
    </submittedName>
</protein>
<dbReference type="AlphaFoldDB" id="A0A3P7QDB5"/>
<keyword evidence="1" id="KW-0472">Membrane</keyword>
<keyword evidence="3" id="KW-1185">Reference proteome</keyword>
<feature type="transmembrane region" description="Helical" evidence="1">
    <location>
        <begin position="45"/>
        <end position="69"/>
    </location>
</feature>
<gene>
    <name evidence="2" type="ORF">DILT_LOCUS15441</name>
</gene>
<dbReference type="Proteomes" id="UP000281553">
    <property type="component" value="Unassembled WGS sequence"/>
</dbReference>
<dbReference type="EMBL" id="UYRU01079199">
    <property type="protein sequence ID" value="VDN29882.1"/>
    <property type="molecule type" value="Genomic_DNA"/>
</dbReference>
<evidence type="ECO:0000313" key="3">
    <source>
        <dbReference type="Proteomes" id="UP000281553"/>
    </source>
</evidence>
<evidence type="ECO:0000313" key="2">
    <source>
        <dbReference type="EMBL" id="VDN29882.1"/>
    </source>
</evidence>
<accession>A0A3P7QDB5</accession>
<reference evidence="2 3" key="1">
    <citation type="submission" date="2018-11" db="EMBL/GenBank/DDBJ databases">
        <authorList>
            <consortium name="Pathogen Informatics"/>
        </authorList>
    </citation>
    <scope>NUCLEOTIDE SEQUENCE [LARGE SCALE GENOMIC DNA]</scope>
</reference>
<name>A0A3P7QDB5_DIBLA</name>
<keyword evidence="1" id="KW-0812">Transmembrane</keyword>
<evidence type="ECO:0000256" key="1">
    <source>
        <dbReference type="SAM" id="Phobius"/>
    </source>
</evidence>
<sequence>MEMRRLTATLLGIAVAAIILALAIPHWGCGNLLEGCARGYDRDAMIAVAALLIIGLACLIVVFIIDLVLICSSVTMCKENSYIYRAMAVGQEAFLIAIPKLDRSVVAASASWAP</sequence>
<organism evidence="2 3">
    <name type="scientific">Dibothriocephalus latus</name>
    <name type="common">Fish tapeworm</name>
    <name type="synonym">Diphyllobothrium latum</name>
    <dbReference type="NCBI Taxonomy" id="60516"/>
    <lineage>
        <taxon>Eukaryota</taxon>
        <taxon>Metazoa</taxon>
        <taxon>Spiralia</taxon>
        <taxon>Lophotrochozoa</taxon>
        <taxon>Platyhelminthes</taxon>
        <taxon>Cestoda</taxon>
        <taxon>Eucestoda</taxon>
        <taxon>Diphyllobothriidea</taxon>
        <taxon>Diphyllobothriidae</taxon>
        <taxon>Dibothriocephalus</taxon>
    </lineage>
</organism>
<proteinExistence type="predicted"/>
<dbReference type="OrthoDB" id="6244800at2759"/>
<keyword evidence="1" id="KW-1133">Transmembrane helix</keyword>